<proteinExistence type="predicted"/>
<organism evidence="1 2">
    <name type="scientific">Trichothecium roseum</name>
    <dbReference type="NCBI Taxonomy" id="47278"/>
    <lineage>
        <taxon>Eukaryota</taxon>
        <taxon>Fungi</taxon>
        <taxon>Dikarya</taxon>
        <taxon>Ascomycota</taxon>
        <taxon>Pezizomycotina</taxon>
        <taxon>Sordariomycetes</taxon>
        <taxon>Hypocreomycetidae</taxon>
        <taxon>Hypocreales</taxon>
        <taxon>Hypocreales incertae sedis</taxon>
        <taxon>Trichothecium</taxon>
    </lineage>
</organism>
<evidence type="ECO:0000313" key="1">
    <source>
        <dbReference type="EMBL" id="KAI9901762.1"/>
    </source>
</evidence>
<comment type="caution">
    <text evidence="1">The sequence shown here is derived from an EMBL/GenBank/DDBJ whole genome shotgun (WGS) entry which is preliminary data.</text>
</comment>
<gene>
    <name evidence="1" type="ORF">N3K66_003579</name>
</gene>
<evidence type="ECO:0000313" key="2">
    <source>
        <dbReference type="Proteomes" id="UP001163324"/>
    </source>
</evidence>
<name>A0ACC0V8F2_9HYPO</name>
<accession>A0ACC0V8F2</accession>
<sequence length="767" mass="84565">MNSPQSQPQSQPQPQPPPLSQPQTQAQTQTQTQQPQQPQPSPAQQATQSSPTPQPTTPASFPLLPLSATTAAVRPVLPDRNVTPDTLVDAYVSFIYYCNPALPPDADTGALRLAFRSPPKNTGRSFNTFTIFELVKQFTSGEIKTWTDLIIALGVAPPDVANNESSQKVAQYGVRLKKWLYSLHIRSFFEYLLGVENDYWTKIPSDPDPIATPERDGIRVEDDMALRALLPHIRPKRGRKRPDDSEHDAQGAQRRRLSPASAIEYGPASAGPWSAHPNSHHATHLDIPRSAVPGLGPSDGSETPAGRWPSSAITPTVRGSFWEDTAEPQSAVTPTSRGRLRRGVKAISSAWRPSGPNNTGKVRGRPPINRNPEEGPVISFHNWDPPTKKDRKENSEAIETPSAVKPPQELQFQPPERFSQESRSLSATSTPSRSAPSPAPVETVRSTTNFIPLHCPPQPPPRPPMKAPRPGRPSISLQVPEHASGPIRLATPPAPLPQLQAQSSSAAVPRPPVATAAGHERNPDRGQGREGEADASPAHGLEGNKGEPYDFLANGVVQKKLQPQSSKPPQPGEQNVPLFYFERMSDRRNADALMAYFIRETHDSIWLDANGNPDEPGTLEESTAVVNATIEDMLRKNPSTDLFLLNLAALAGAKALMTTRTKSIRVGSNEDHYIYKFEWEYRFGHFSGTYNMTQYVNKGMFTKPPPTFDKPSPPPPRREVDNASLTAEEWQRKYEGLLGEVEKREKELMDLKARVQRTVAEERVNKY</sequence>
<dbReference type="EMBL" id="CM047942">
    <property type="protein sequence ID" value="KAI9901762.1"/>
    <property type="molecule type" value="Genomic_DNA"/>
</dbReference>
<reference evidence="1" key="1">
    <citation type="submission" date="2022-10" db="EMBL/GenBank/DDBJ databases">
        <title>Complete Genome of Trichothecium roseum strain YXFP-22015, a Plant Pathogen Isolated from Citrus.</title>
        <authorList>
            <person name="Wang Y."/>
            <person name="Zhu L."/>
        </authorList>
    </citation>
    <scope>NUCLEOTIDE SEQUENCE</scope>
    <source>
        <strain evidence="1">YXFP-22015</strain>
    </source>
</reference>
<protein>
    <submittedName>
        <fullName evidence="1">Uncharacterized protein</fullName>
    </submittedName>
</protein>
<keyword evidence="2" id="KW-1185">Reference proteome</keyword>
<dbReference type="Proteomes" id="UP001163324">
    <property type="component" value="Chromosome 3"/>
</dbReference>